<proteinExistence type="predicted"/>
<dbReference type="Gene3D" id="3.30.420.10">
    <property type="entry name" value="Ribonuclease H-like superfamily/Ribonuclease H"/>
    <property type="match status" value="1"/>
</dbReference>
<dbReference type="PANTHER" id="PTHR47326:SF1">
    <property type="entry name" value="HTH PSQ-TYPE DOMAIN-CONTAINING PROTEIN"/>
    <property type="match status" value="1"/>
</dbReference>
<name>A0ABQ9GVD5_9NEOP</name>
<evidence type="ECO:0000313" key="3">
    <source>
        <dbReference type="Proteomes" id="UP001159363"/>
    </source>
</evidence>
<gene>
    <name evidence="2" type="ORF">PR048_023881</name>
</gene>
<protein>
    <submittedName>
        <fullName evidence="2">Uncharacterized protein</fullName>
    </submittedName>
</protein>
<dbReference type="PANTHER" id="PTHR47326">
    <property type="entry name" value="TRANSPOSABLE ELEMENT TC3 TRANSPOSASE-LIKE PROTEIN"/>
    <property type="match status" value="1"/>
</dbReference>
<sequence length="859" mass="96881">MRVKRVQFGPPPEFKGGGNWRSPRKSPLVSDVVRHNSHTREYGSDLTGNRTRLKHTEEYRPDNGTPSGSDIQKNIAQILRHTEEYRPDNGIPSGSDIQKNIEEYRLDNGIPSGSDIQKNIAQIMVYHNYWEENRVTPARAFFYQQGEPSTLPDGVTLEFSPVEIVLDDVAGRRVSSGISRSPTPAFLHIYTLIDSQDHMVKAAHYIPLLSTINVKGMGGLTSRAPLTKVSQETTRQKNAQFANKCACMRVFKSARFTANSLYDTGGLTNCPRWRRGSVQGLPSHESAGLPPRRSGFTRRPAHSGFPHVGIVPDEAVGRRVFSGISRFPALSFRRCPILASITLIGSQDLDLVGLSLIGERRSNKFAGQRRHFAGACSWATQDKRLLHLCTVMQGVSQPPTNTARHDKKTAITTRLLYFQRDCLNLQPDSLLTRHEDQPTPLLLPILRAHHSLDTAAATHMLLSSISPSLTIHQSSVVHQAPKKQHLLSTKIPYAIIAPRSNGRITAHLRGMRGNKGATRVFSRAQISRRTRMSNYHWLLCQPTARGPEDVRDVFRDVDIPFDCEFVVASGSGDGGVVLTEVYRLAPNLSLRWDHFGHMESRQGPPWSGRPRMLQEDQPPWHHLHSCYHQRKCMLCTMAEVDGRTYISSVVLSFQWPGDKKTPPNGYTALYRLRCPLLLAGGWGFYGLRFHNKFQRSRPKQIARGKIQASWKPAMKSLVTSCSATNPVLRQHLLQVSAMFHTNGKVNRHNARIWSQEHPHETTEHERASPKVNVFCAVSKDKVFSPSFIHEPTVTGLTYLDMVTEWLFPQLEEAAGDFIFQQDSAPSHWHLAVRGYLNDMLPQRWSPRSPDLTPCHFFLW</sequence>
<organism evidence="2 3">
    <name type="scientific">Dryococelus australis</name>
    <dbReference type="NCBI Taxonomy" id="614101"/>
    <lineage>
        <taxon>Eukaryota</taxon>
        <taxon>Metazoa</taxon>
        <taxon>Ecdysozoa</taxon>
        <taxon>Arthropoda</taxon>
        <taxon>Hexapoda</taxon>
        <taxon>Insecta</taxon>
        <taxon>Pterygota</taxon>
        <taxon>Neoptera</taxon>
        <taxon>Polyneoptera</taxon>
        <taxon>Phasmatodea</taxon>
        <taxon>Verophasmatodea</taxon>
        <taxon>Anareolatae</taxon>
        <taxon>Phasmatidae</taxon>
        <taxon>Eurycanthinae</taxon>
        <taxon>Dryococelus</taxon>
    </lineage>
</organism>
<dbReference type="InterPro" id="IPR036397">
    <property type="entry name" value="RNaseH_sf"/>
</dbReference>
<accession>A0ABQ9GVD5</accession>
<feature type="region of interest" description="Disordered" evidence="1">
    <location>
        <begin position="1"/>
        <end position="26"/>
    </location>
</feature>
<reference evidence="2 3" key="1">
    <citation type="submission" date="2023-02" db="EMBL/GenBank/DDBJ databases">
        <title>LHISI_Scaffold_Assembly.</title>
        <authorList>
            <person name="Stuart O.P."/>
            <person name="Cleave R."/>
            <person name="Magrath M.J.L."/>
            <person name="Mikheyev A.S."/>
        </authorList>
    </citation>
    <scope>NUCLEOTIDE SEQUENCE [LARGE SCALE GENOMIC DNA]</scope>
    <source>
        <strain evidence="2">Daus_M_001</strain>
        <tissue evidence="2">Leg muscle</tissue>
    </source>
</reference>
<feature type="region of interest" description="Disordered" evidence="1">
    <location>
        <begin position="280"/>
        <end position="299"/>
    </location>
</feature>
<dbReference type="Proteomes" id="UP001159363">
    <property type="component" value="Chromosome 8"/>
</dbReference>
<dbReference type="EMBL" id="JARBHB010000009">
    <property type="protein sequence ID" value="KAJ8875973.1"/>
    <property type="molecule type" value="Genomic_DNA"/>
</dbReference>
<evidence type="ECO:0000313" key="2">
    <source>
        <dbReference type="EMBL" id="KAJ8875973.1"/>
    </source>
</evidence>
<evidence type="ECO:0000256" key="1">
    <source>
        <dbReference type="SAM" id="MobiDB-lite"/>
    </source>
</evidence>
<keyword evidence="3" id="KW-1185">Reference proteome</keyword>
<comment type="caution">
    <text evidence="2">The sequence shown here is derived from an EMBL/GenBank/DDBJ whole genome shotgun (WGS) entry which is preliminary data.</text>
</comment>